<dbReference type="Gene3D" id="1.10.10.10">
    <property type="entry name" value="Winged helix-like DNA-binding domain superfamily/Winged helix DNA-binding domain"/>
    <property type="match status" value="1"/>
</dbReference>
<sequence>MRRALVGVLGHVDHGKTALVRALTGTDTDRLPEEKRRGISILPGYARLEGEGGELDLVDVPGHERFVRAMAAGASAMRAALLVVDAREGPRAQTREHAGIAALFGVRRGLVAITRTDLAGTHDVASAVETTRDMLARFGLGPWPCLPCSALSGGGLAALRAALLDLAEPAAMGEAGQAWMPLDRAFHRPGTGLVVTGALRSGRLVPGEVVEIWPGPRQATIRALQSHGRALDEAGPGRRLAVALKGDAAGPGDALASPGLLAASPLLDAWVTVLPDAPRALRREAFRLLCGTSECDVRLRLLDRAELAPGESGAAQLQPDGPLALPVRARFLLRLPLPLGTLAGGVVLDAEAPRRRGRDAALLHSLAALPTQQAAQKVLEAVGARGVPTERLRRLAGGRLPEGAVALTGGTSMAEPALAELEAALRGAVQAAVSRDALGPGPEARALLRSALPAGAPGEAVAARLVARGVLRLAAGRFTLPTGPALGGAEQRLLREVEAAFREAALSPPEPASVAAGDRMRMAAMRHLLAKSILLRAPDAVQKREWIFHRDALAEARSRLAPALAASAEGLTVSECDKLLGLTRRHGVPLLERLDAEGFTRRDGDRRRLSSAAGGEAGPQPRLASAEG</sequence>
<dbReference type="EMBL" id="JAPFQI010000001">
    <property type="protein sequence ID" value="MCW8084775.1"/>
    <property type="molecule type" value="Genomic_DNA"/>
</dbReference>
<dbReference type="InterPro" id="IPR000795">
    <property type="entry name" value="T_Tr_GTP-bd_dom"/>
</dbReference>
<reference evidence="5 6" key="1">
    <citation type="submission" date="2022-10" db="EMBL/GenBank/DDBJ databases">
        <title>Roseococcus glaciei nov., sp. nov., isolated from glacier.</title>
        <authorList>
            <person name="Liu Q."/>
            <person name="Xin Y.-H."/>
        </authorList>
    </citation>
    <scope>NUCLEOTIDE SEQUENCE [LARGE SCALE GENOMIC DNA]</scope>
    <source>
        <strain evidence="5 6">MDT2-1-1</strain>
    </source>
</reference>
<dbReference type="SUPFAM" id="SSF50465">
    <property type="entry name" value="EF-Tu/eEF-1alpha/eIF2-gamma C-terminal domain"/>
    <property type="match status" value="1"/>
</dbReference>
<dbReference type="SUPFAM" id="SSF46785">
    <property type="entry name" value="Winged helix' DNA-binding domain"/>
    <property type="match status" value="1"/>
</dbReference>
<dbReference type="PROSITE" id="PS00301">
    <property type="entry name" value="G_TR_1"/>
    <property type="match status" value="1"/>
</dbReference>
<accession>A0ABT3NRI1</accession>
<dbReference type="InterPro" id="IPR015191">
    <property type="entry name" value="SelB_WHD4"/>
</dbReference>
<organism evidence="5 6">
    <name type="scientific">Sabulicella glaciei</name>
    <dbReference type="NCBI Taxonomy" id="2984948"/>
    <lineage>
        <taxon>Bacteria</taxon>
        <taxon>Pseudomonadati</taxon>
        <taxon>Pseudomonadota</taxon>
        <taxon>Alphaproteobacteria</taxon>
        <taxon>Acetobacterales</taxon>
        <taxon>Acetobacteraceae</taxon>
        <taxon>Sabulicella</taxon>
    </lineage>
</organism>
<keyword evidence="6" id="KW-1185">Reference proteome</keyword>
<dbReference type="InterPro" id="IPR031157">
    <property type="entry name" value="G_TR_CS"/>
</dbReference>
<comment type="caution">
    <text evidence="5">The sequence shown here is derived from an EMBL/GenBank/DDBJ whole genome shotgun (WGS) entry which is preliminary data.</text>
</comment>
<dbReference type="SUPFAM" id="SSF52540">
    <property type="entry name" value="P-loop containing nucleoside triphosphate hydrolases"/>
    <property type="match status" value="1"/>
</dbReference>
<dbReference type="InterPro" id="IPR036388">
    <property type="entry name" value="WH-like_DNA-bd_sf"/>
</dbReference>
<dbReference type="Gene3D" id="2.40.30.10">
    <property type="entry name" value="Translation factors"/>
    <property type="match status" value="1"/>
</dbReference>
<dbReference type="Proteomes" id="UP001526430">
    <property type="component" value="Unassembled WGS sequence"/>
</dbReference>
<dbReference type="InterPro" id="IPR009001">
    <property type="entry name" value="Transl_elong_EF1A/Init_IF2_C"/>
</dbReference>
<evidence type="ECO:0000256" key="2">
    <source>
        <dbReference type="ARBA" id="ARBA00023134"/>
    </source>
</evidence>
<dbReference type="PANTHER" id="PTHR43721:SF9">
    <property type="entry name" value="GTP-BINDING PROTEIN 1"/>
    <property type="match status" value="1"/>
</dbReference>
<dbReference type="InterPro" id="IPR009000">
    <property type="entry name" value="Transl_B-barrel_sf"/>
</dbReference>
<dbReference type="Gene3D" id="3.40.50.300">
    <property type="entry name" value="P-loop containing nucleotide triphosphate hydrolases"/>
    <property type="match status" value="1"/>
</dbReference>
<proteinExistence type="predicted"/>
<evidence type="ECO:0000256" key="3">
    <source>
        <dbReference type="SAM" id="MobiDB-lite"/>
    </source>
</evidence>
<dbReference type="RefSeq" id="WP_301588496.1">
    <property type="nucleotide sequence ID" value="NZ_JAPFQI010000001.1"/>
</dbReference>
<evidence type="ECO:0000313" key="6">
    <source>
        <dbReference type="Proteomes" id="UP001526430"/>
    </source>
</evidence>
<feature type="region of interest" description="Disordered" evidence="3">
    <location>
        <begin position="602"/>
        <end position="628"/>
    </location>
</feature>
<evidence type="ECO:0000259" key="4">
    <source>
        <dbReference type="PROSITE" id="PS51722"/>
    </source>
</evidence>
<evidence type="ECO:0000313" key="5">
    <source>
        <dbReference type="EMBL" id="MCW8084775.1"/>
    </source>
</evidence>
<dbReference type="InterPro" id="IPR027417">
    <property type="entry name" value="P-loop_NTPase"/>
</dbReference>
<protein>
    <submittedName>
        <fullName evidence="5">SelB C-terminal domain-containing protein</fullName>
    </submittedName>
</protein>
<dbReference type="PANTHER" id="PTHR43721">
    <property type="entry name" value="ELONGATION FACTOR TU-RELATED"/>
    <property type="match status" value="1"/>
</dbReference>
<keyword evidence="2" id="KW-0342">GTP-binding</keyword>
<dbReference type="Gene3D" id="1.10.10.2770">
    <property type="match status" value="1"/>
</dbReference>
<dbReference type="PROSITE" id="PS51722">
    <property type="entry name" value="G_TR_2"/>
    <property type="match status" value="1"/>
</dbReference>
<keyword evidence="1" id="KW-0547">Nucleotide-binding</keyword>
<dbReference type="Pfam" id="PF00009">
    <property type="entry name" value="GTP_EFTU"/>
    <property type="match status" value="1"/>
</dbReference>
<gene>
    <name evidence="5" type="ORF">OF850_03975</name>
</gene>
<evidence type="ECO:0000256" key="1">
    <source>
        <dbReference type="ARBA" id="ARBA00022741"/>
    </source>
</evidence>
<dbReference type="InterPro" id="IPR050055">
    <property type="entry name" value="EF-Tu_GTPase"/>
</dbReference>
<dbReference type="SUPFAM" id="SSF50447">
    <property type="entry name" value="Translation proteins"/>
    <property type="match status" value="1"/>
</dbReference>
<name>A0ABT3NRI1_9PROT</name>
<dbReference type="InterPro" id="IPR036390">
    <property type="entry name" value="WH_DNA-bd_sf"/>
</dbReference>
<feature type="domain" description="Tr-type G" evidence="4">
    <location>
        <begin position="1"/>
        <end position="171"/>
    </location>
</feature>
<dbReference type="Pfam" id="PF09107">
    <property type="entry name" value="WHD_3rd_SelB"/>
    <property type="match status" value="1"/>
</dbReference>